<dbReference type="GO" id="GO:0030694">
    <property type="term" value="C:bacterial-type flagellum basal body, rod"/>
    <property type="evidence" value="ECO:0007669"/>
    <property type="project" value="UniProtKB-UniRule"/>
</dbReference>
<gene>
    <name evidence="9" type="ORF">FTUN_1934</name>
</gene>
<reference evidence="10" key="1">
    <citation type="submission" date="2020-05" db="EMBL/GenBank/DDBJ databases">
        <title>Frigoriglobus tundricola gen. nov., sp. nov., a psychrotolerant cellulolytic planctomycete of the family Gemmataceae with two divergent copies of 16S rRNA gene.</title>
        <authorList>
            <person name="Kulichevskaya I.S."/>
            <person name="Ivanova A.A."/>
            <person name="Naumoff D.G."/>
            <person name="Beletsky A.V."/>
            <person name="Rijpstra W.I.C."/>
            <person name="Sinninghe Damste J.S."/>
            <person name="Mardanov A.V."/>
            <person name="Ravin N.V."/>
            <person name="Dedysh S.N."/>
        </authorList>
    </citation>
    <scope>NUCLEOTIDE SEQUENCE [LARGE SCALE GENOMIC DNA]</scope>
    <source>
        <strain evidence="10">PL17</strain>
    </source>
</reference>
<evidence type="ECO:0000259" key="8">
    <source>
        <dbReference type="Pfam" id="PF06429"/>
    </source>
</evidence>
<evidence type="ECO:0000259" key="7">
    <source>
        <dbReference type="Pfam" id="PF00460"/>
    </source>
</evidence>
<dbReference type="InterPro" id="IPR006299">
    <property type="entry name" value="FlgC"/>
</dbReference>
<keyword evidence="10" id="KW-1185">Reference proteome</keyword>
<evidence type="ECO:0000256" key="3">
    <source>
        <dbReference type="ARBA" id="ARBA00017941"/>
    </source>
</evidence>
<keyword evidence="9" id="KW-0282">Flagellum</keyword>
<organism evidence="9 10">
    <name type="scientific">Frigoriglobus tundricola</name>
    <dbReference type="NCBI Taxonomy" id="2774151"/>
    <lineage>
        <taxon>Bacteria</taxon>
        <taxon>Pseudomonadati</taxon>
        <taxon>Planctomycetota</taxon>
        <taxon>Planctomycetia</taxon>
        <taxon>Gemmatales</taxon>
        <taxon>Gemmataceae</taxon>
        <taxon>Frigoriglobus</taxon>
    </lineage>
</organism>
<keyword evidence="4 6" id="KW-0975">Bacterial flagellum</keyword>
<dbReference type="PROSITE" id="PS00588">
    <property type="entry name" value="FLAGELLA_BB_ROD"/>
    <property type="match status" value="1"/>
</dbReference>
<comment type="subunit">
    <text evidence="5 6">The basal body constitutes a major portion of the flagellar organelle and consists of four rings (L,P,S, and M) mounted on a central rod. The rod consists of about 26 subunits of FlgG in the distal portion, and FlgB, FlgC and FlgF are thought to build up the proximal portion of the rod with about 6 subunits each.</text>
</comment>
<proteinExistence type="inferred from homology"/>
<evidence type="ECO:0000313" key="10">
    <source>
        <dbReference type="Proteomes" id="UP000503447"/>
    </source>
</evidence>
<dbReference type="Pfam" id="PF06429">
    <property type="entry name" value="Flg_bbr_C"/>
    <property type="match status" value="1"/>
</dbReference>
<accession>A0A6M5YLG3</accession>
<evidence type="ECO:0000256" key="6">
    <source>
        <dbReference type="RuleBase" id="RU362062"/>
    </source>
</evidence>
<dbReference type="AlphaFoldDB" id="A0A6M5YLG3"/>
<dbReference type="EMBL" id="CP053452">
    <property type="protein sequence ID" value="QJW94414.1"/>
    <property type="molecule type" value="Genomic_DNA"/>
</dbReference>
<feature type="domain" description="Flagellar basal body rod protein N-terminal" evidence="7">
    <location>
        <begin position="13"/>
        <end position="37"/>
    </location>
</feature>
<comment type="similarity">
    <text evidence="2">Belongs to the flagella basal body rod proteins family.</text>
</comment>
<comment type="subcellular location">
    <subcellularLocation>
        <location evidence="1 6">Bacterial flagellum basal body</location>
    </subcellularLocation>
</comment>
<dbReference type="KEGG" id="ftj:FTUN_1934"/>
<dbReference type="InterPro" id="IPR019776">
    <property type="entry name" value="Flagellar_basal_body_rod_CS"/>
</dbReference>
<sequence length="144" mass="15576">MSFNDLFSANSISGSGMTAESYRMEVIANNIANANSTRSANGGPFRRQDVVFAEVLGSATRGAPGPNFRGVQVVDRIEDPSELPRVFMPGHPDADAEGFVQMPNVQLPIEMVNLLTASRAYEANLRAAQTFRQMSEQALALLRG</sequence>
<name>A0A6M5YLG3_9BACT</name>
<feature type="domain" description="Flagellar basal-body/hook protein C-terminal" evidence="8">
    <location>
        <begin position="97"/>
        <end position="141"/>
    </location>
</feature>
<dbReference type="PANTHER" id="PTHR30435:SF2">
    <property type="entry name" value="FLAGELLAR BASAL-BODY ROD PROTEIN FLGC"/>
    <property type="match status" value="1"/>
</dbReference>
<dbReference type="Pfam" id="PF00460">
    <property type="entry name" value="Flg_bb_rod"/>
    <property type="match status" value="1"/>
</dbReference>
<evidence type="ECO:0000256" key="4">
    <source>
        <dbReference type="ARBA" id="ARBA00023143"/>
    </source>
</evidence>
<protein>
    <recommendedName>
        <fullName evidence="3 6">Flagellar basal-body rod protein FlgC</fullName>
    </recommendedName>
</protein>
<dbReference type="Proteomes" id="UP000503447">
    <property type="component" value="Chromosome"/>
</dbReference>
<keyword evidence="9" id="KW-0966">Cell projection</keyword>
<dbReference type="NCBIfam" id="TIGR01395">
    <property type="entry name" value="FlgC"/>
    <property type="match status" value="1"/>
</dbReference>
<evidence type="ECO:0000256" key="1">
    <source>
        <dbReference type="ARBA" id="ARBA00004117"/>
    </source>
</evidence>
<evidence type="ECO:0000313" key="9">
    <source>
        <dbReference type="EMBL" id="QJW94414.1"/>
    </source>
</evidence>
<dbReference type="GO" id="GO:0071978">
    <property type="term" value="P:bacterial-type flagellum-dependent swarming motility"/>
    <property type="evidence" value="ECO:0007669"/>
    <property type="project" value="TreeGrafter"/>
</dbReference>
<evidence type="ECO:0000256" key="2">
    <source>
        <dbReference type="ARBA" id="ARBA00009677"/>
    </source>
</evidence>
<dbReference type="InterPro" id="IPR010930">
    <property type="entry name" value="Flg_bb/hook_C_dom"/>
</dbReference>
<dbReference type="RefSeq" id="WP_171470420.1">
    <property type="nucleotide sequence ID" value="NZ_CP053452.2"/>
</dbReference>
<dbReference type="PANTHER" id="PTHR30435">
    <property type="entry name" value="FLAGELLAR PROTEIN"/>
    <property type="match status" value="1"/>
</dbReference>
<evidence type="ECO:0000256" key="5">
    <source>
        <dbReference type="ARBA" id="ARBA00025933"/>
    </source>
</evidence>
<keyword evidence="9" id="KW-0969">Cilium</keyword>
<dbReference type="InterPro" id="IPR001444">
    <property type="entry name" value="Flag_bb_rod_N"/>
</dbReference>